<keyword evidence="2 4" id="KW-0238">DNA-binding</keyword>
<evidence type="ECO:0000256" key="1">
    <source>
        <dbReference type="ARBA" id="ARBA00023015"/>
    </source>
</evidence>
<keyword evidence="3" id="KW-0804">Transcription</keyword>
<protein>
    <submittedName>
        <fullName evidence="6">TetR family transcriptional regulator</fullName>
    </submittedName>
</protein>
<evidence type="ECO:0000313" key="7">
    <source>
        <dbReference type="Proteomes" id="UP000031364"/>
    </source>
</evidence>
<dbReference type="EMBL" id="JNFP01000006">
    <property type="protein sequence ID" value="KIA65619.1"/>
    <property type="molecule type" value="Genomic_DNA"/>
</dbReference>
<evidence type="ECO:0000256" key="4">
    <source>
        <dbReference type="PROSITE-ProRule" id="PRU00335"/>
    </source>
</evidence>
<dbReference type="Gene3D" id="1.10.357.10">
    <property type="entry name" value="Tetracycline Repressor, domain 2"/>
    <property type="match status" value="1"/>
</dbReference>
<evidence type="ECO:0000259" key="5">
    <source>
        <dbReference type="PROSITE" id="PS50977"/>
    </source>
</evidence>
<dbReference type="Pfam" id="PF00440">
    <property type="entry name" value="TetR_N"/>
    <property type="match status" value="1"/>
</dbReference>
<name>A0ABR4ZJW4_9NOCA</name>
<dbReference type="SUPFAM" id="SSF46689">
    <property type="entry name" value="Homeodomain-like"/>
    <property type="match status" value="1"/>
</dbReference>
<sequence>MSSSSSGETKRVRLSPDERRLQLITLGAEMLAERALEDISVDDIAKQAGISRGLLFHYFTSKNEFHEAIARQVSAEFLTATAPDRSLGLFGMLRDSVERYVDYVEDNRAAYHAILRGPSSYNPGVMTYVNESRSAIAEIVLTEIPIPLDDPDRPRLALAVRGWIAFVEETILTWMSDKPVSREQLVELIVDSLPALALSPELSAALRDSQVDPTR</sequence>
<feature type="DNA-binding region" description="H-T-H motif" evidence="4">
    <location>
        <begin position="40"/>
        <end position="59"/>
    </location>
</feature>
<keyword evidence="1" id="KW-0805">Transcription regulation</keyword>
<dbReference type="RefSeq" id="WP_043665843.1">
    <property type="nucleotide sequence ID" value="NZ_BDCI01000021.1"/>
</dbReference>
<dbReference type="PROSITE" id="PS50977">
    <property type="entry name" value="HTH_TETR_2"/>
    <property type="match status" value="1"/>
</dbReference>
<gene>
    <name evidence="6" type="ORF">FG87_06150</name>
</gene>
<keyword evidence="7" id="KW-1185">Reference proteome</keyword>
<evidence type="ECO:0000256" key="3">
    <source>
        <dbReference type="ARBA" id="ARBA00023163"/>
    </source>
</evidence>
<dbReference type="PANTHER" id="PTHR43479:SF11">
    <property type="entry name" value="ACREF_ENVCD OPERON REPRESSOR-RELATED"/>
    <property type="match status" value="1"/>
</dbReference>
<feature type="domain" description="HTH tetR-type" evidence="5">
    <location>
        <begin position="17"/>
        <end position="77"/>
    </location>
</feature>
<comment type="caution">
    <text evidence="6">The sequence shown here is derived from an EMBL/GenBank/DDBJ whole genome shotgun (WGS) entry which is preliminary data.</text>
</comment>
<dbReference type="Pfam" id="PF21943">
    <property type="entry name" value="TetR_C_46"/>
    <property type="match status" value="1"/>
</dbReference>
<reference evidence="6 7" key="1">
    <citation type="journal article" date="2014" name="Int. J. Syst. Evol. Microbiol.">
        <title>Nocardia vulneris sp. nov., isolated from wounds of human patients in North America.</title>
        <authorList>
            <person name="Lasker B.A."/>
            <person name="Bell M."/>
            <person name="Klenk H.P."/>
            <person name="Sproer C."/>
            <person name="Schumann C."/>
            <person name="Schumann P."/>
            <person name="Brown J.M."/>
        </authorList>
    </citation>
    <scope>NUCLEOTIDE SEQUENCE [LARGE SCALE GENOMIC DNA]</scope>
    <source>
        <strain evidence="6 7">W9851</strain>
    </source>
</reference>
<evidence type="ECO:0000313" key="6">
    <source>
        <dbReference type="EMBL" id="KIA65619.1"/>
    </source>
</evidence>
<dbReference type="Proteomes" id="UP000031364">
    <property type="component" value="Unassembled WGS sequence"/>
</dbReference>
<dbReference type="InterPro" id="IPR050624">
    <property type="entry name" value="HTH-type_Tx_Regulator"/>
</dbReference>
<proteinExistence type="predicted"/>
<dbReference type="InterPro" id="IPR001647">
    <property type="entry name" value="HTH_TetR"/>
</dbReference>
<dbReference type="PRINTS" id="PR00455">
    <property type="entry name" value="HTHTETR"/>
</dbReference>
<dbReference type="InterPro" id="IPR009057">
    <property type="entry name" value="Homeodomain-like_sf"/>
</dbReference>
<accession>A0ABR4ZJW4</accession>
<dbReference type="PANTHER" id="PTHR43479">
    <property type="entry name" value="ACREF/ENVCD OPERON REPRESSOR-RELATED"/>
    <property type="match status" value="1"/>
</dbReference>
<evidence type="ECO:0000256" key="2">
    <source>
        <dbReference type="ARBA" id="ARBA00023125"/>
    </source>
</evidence>
<organism evidence="6 7">
    <name type="scientific">Nocardia vulneris</name>
    <dbReference type="NCBI Taxonomy" id="1141657"/>
    <lineage>
        <taxon>Bacteria</taxon>
        <taxon>Bacillati</taxon>
        <taxon>Actinomycetota</taxon>
        <taxon>Actinomycetes</taxon>
        <taxon>Mycobacteriales</taxon>
        <taxon>Nocardiaceae</taxon>
        <taxon>Nocardia</taxon>
    </lineage>
</organism>
<dbReference type="InterPro" id="IPR054129">
    <property type="entry name" value="DesT_TetR_C"/>
</dbReference>